<feature type="transmembrane region" description="Helical" evidence="1">
    <location>
        <begin position="79"/>
        <end position="101"/>
    </location>
</feature>
<reference evidence="2" key="1">
    <citation type="submission" date="2022-09" db="EMBL/GenBank/DDBJ databases">
        <title>Fusarium specimens isolated from Avocado Roots.</title>
        <authorList>
            <person name="Stajich J."/>
            <person name="Roper C."/>
            <person name="Heimlech-Rivalta G."/>
        </authorList>
    </citation>
    <scope>NUCLEOTIDE SEQUENCE</scope>
    <source>
        <strain evidence="2">CF00095</strain>
    </source>
</reference>
<evidence type="ECO:0000256" key="1">
    <source>
        <dbReference type="SAM" id="Phobius"/>
    </source>
</evidence>
<evidence type="ECO:0000313" key="2">
    <source>
        <dbReference type="EMBL" id="KAJ4133543.1"/>
    </source>
</evidence>
<dbReference type="Proteomes" id="UP001152024">
    <property type="component" value="Unassembled WGS sequence"/>
</dbReference>
<keyword evidence="1" id="KW-0812">Transmembrane</keyword>
<proteinExistence type="predicted"/>
<comment type="caution">
    <text evidence="2">The sequence shown here is derived from an EMBL/GenBank/DDBJ whole genome shotgun (WGS) entry which is preliminary data.</text>
</comment>
<name>A0ABQ8RED9_FUSEQ</name>
<keyword evidence="3" id="KW-1185">Reference proteome</keyword>
<protein>
    <submittedName>
        <fullName evidence="2">Uncharacterized protein</fullName>
    </submittedName>
</protein>
<keyword evidence="1" id="KW-0472">Membrane</keyword>
<dbReference type="EMBL" id="JAOQBH010000007">
    <property type="protein sequence ID" value="KAJ4133543.1"/>
    <property type="molecule type" value="Genomic_DNA"/>
</dbReference>
<gene>
    <name evidence="2" type="ORF">NW768_005129</name>
</gene>
<sequence>MSPIVVRSAARAVQRRQFSLLTAMRNAGRAMESHPFERLPISQKSASPDYAKMFKRVGSQALLQVDNYIHYYLSTSTNYLLSFFPGFAVILGWPLAAQYAFDGRL</sequence>
<accession>A0ABQ8RED9</accession>
<organism evidence="2 3">
    <name type="scientific">Fusarium equiseti</name>
    <name type="common">Fusarium scirpi</name>
    <dbReference type="NCBI Taxonomy" id="61235"/>
    <lineage>
        <taxon>Eukaryota</taxon>
        <taxon>Fungi</taxon>
        <taxon>Dikarya</taxon>
        <taxon>Ascomycota</taxon>
        <taxon>Pezizomycotina</taxon>
        <taxon>Sordariomycetes</taxon>
        <taxon>Hypocreomycetidae</taxon>
        <taxon>Hypocreales</taxon>
        <taxon>Nectriaceae</taxon>
        <taxon>Fusarium</taxon>
        <taxon>Fusarium incarnatum-equiseti species complex</taxon>
    </lineage>
</organism>
<evidence type="ECO:0000313" key="3">
    <source>
        <dbReference type="Proteomes" id="UP001152024"/>
    </source>
</evidence>
<keyword evidence="1" id="KW-1133">Transmembrane helix</keyword>